<evidence type="ECO:0000256" key="1">
    <source>
        <dbReference type="SAM" id="SignalP"/>
    </source>
</evidence>
<dbReference type="EMBL" id="CP036273">
    <property type="protein sequence ID" value="QDU22997.1"/>
    <property type="molecule type" value="Genomic_DNA"/>
</dbReference>
<keyword evidence="1" id="KW-0732">Signal</keyword>
<gene>
    <name evidence="2" type="ORF">ETAA1_49870</name>
</gene>
<evidence type="ECO:0000313" key="3">
    <source>
        <dbReference type="Proteomes" id="UP000319576"/>
    </source>
</evidence>
<dbReference type="OrthoDB" id="7550377at2"/>
<name>A0A517XZR1_9BACT</name>
<accession>A0A517XZR1</accession>
<organism evidence="2 3">
    <name type="scientific">Urbifossiella limnaea</name>
    <dbReference type="NCBI Taxonomy" id="2528023"/>
    <lineage>
        <taxon>Bacteria</taxon>
        <taxon>Pseudomonadati</taxon>
        <taxon>Planctomycetota</taxon>
        <taxon>Planctomycetia</taxon>
        <taxon>Gemmatales</taxon>
        <taxon>Gemmataceae</taxon>
        <taxon>Urbifossiella</taxon>
    </lineage>
</organism>
<proteinExistence type="predicted"/>
<dbReference type="Gene3D" id="2.60.120.380">
    <property type="match status" value="1"/>
</dbReference>
<dbReference type="KEGG" id="uli:ETAA1_49870"/>
<sequence length="271" mass="28735" precursor="true">MSLTRLRRAAVLAALLAGAVLFAPGAGGQPPSTPKTQTGKGQVKVGVHRFNMQTGFMYKVKVEANGFTPSVLIRPGSFLRTGSGFMGGNVEGDSFEGYVLPKESRDYRVVVTPNLDDDELDGQLFDYSATVTAIPMSKEPMLDKKDKTVAGDPVYQNPNGGGNRGPHKAYDINFKAGQIYIITLDMATQGQFDPYLIVEGPGGKVVAENDDGGESLNSLIVYQPKRGGEHRLIATGLGNRTGEYRLKVVTTVAGAGGAAPKGGKSNPIDEK</sequence>
<evidence type="ECO:0000313" key="2">
    <source>
        <dbReference type="EMBL" id="QDU22997.1"/>
    </source>
</evidence>
<keyword evidence="3" id="KW-1185">Reference proteome</keyword>
<reference evidence="2 3" key="1">
    <citation type="submission" date="2019-02" db="EMBL/GenBank/DDBJ databases">
        <title>Deep-cultivation of Planctomycetes and their phenomic and genomic characterization uncovers novel biology.</title>
        <authorList>
            <person name="Wiegand S."/>
            <person name="Jogler M."/>
            <person name="Boedeker C."/>
            <person name="Pinto D."/>
            <person name="Vollmers J."/>
            <person name="Rivas-Marin E."/>
            <person name="Kohn T."/>
            <person name="Peeters S.H."/>
            <person name="Heuer A."/>
            <person name="Rast P."/>
            <person name="Oberbeckmann S."/>
            <person name="Bunk B."/>
            <person name="Jeske O."/>
            <person name="Meyerdierks A."/>
            <person name="Storesund J.E."/>
            <person name="Kallscheuer N."/>
            <person name="Luecker S."/>
            <person name="Lage O.M."/>
            <person name="Pohl T."/>
            <person name="Merkel B.J."/>
            <person name="Hornburger P."/>
            <person name="Mueller R.-W."/>
            <person name="Bruemmer F."/>
            <person name="Labrenz M."/>
            <person name="Spormann A.M."/>
            <person name="Op den Camp H."/>
            <person name="Overmann J."/>
            <person name="Amann R."/>
            <person name="Jetten M.S.M."/>
            <person name="Mascher T."/>
            <person name="Medema M.H."/>
            <person name="Devos D.P."/>
            <person name="Kaster A.-K."/>
            <person name="Ovreas L."/>
            <person name="Rohde M."/>
            <person name="Galperin M.Y."/>
            <person name="Jogler C."/>
        </authorList>
    </citation>
    <scope>NUCLEOTIDE SEQUENCE [LARGE SCALE GENOMIC DNA]</scope>
    <source>
        <strain evidence="2 3">ETA_A1</strain>
    </source>
</reference>
<feature type="chain" id="PRO_5021710240" description="Peptidase C-terminal archaeal/bacterial domain-containing protein" evidence="1">
    <location>
        <begin position="29"/>
        <end position="271"/>
    </location>
</feature>
<evidence type="ECO:0008006" key="4">
    <source>
        <dbReference type="Google" id="ProtNLM"/>
    </source>
</evidence>
<protein>
    <recommendedName>
        <fullName evidence="4">Peptidase C-terminal archaeal/bacterial domain-containing protein</fullName>
    </recommendedName>
</protein>
<dbReference type="RefSeq" id="WP_145243101.1">
    <property type="nucleotide sequence ID" value="NZ_CP036273.1"/>
</dbReference>
<dbReference type="Proteomes" id="UP000319576">
    <property type="component" value="Chromosome"/>
</dbReference>
<feature type="signal peptide" evidence="1">
    <location>
        <begin position="1"/>
        <end position="28"/>
    </location>
</feature>
<dbReference type="AlphaFoldDB" id="A0A517XZR1"/>